<evidence type="ECO:0000313" key="2">
    <source>
        <dbReference type="Proteomes" id="UP001262032"/>
    </source>
</evidence>
<protein>
    <recommendedName>
        <fullName evidence="3">DUF4192 family protein</fullName>
    </recommendedName>
</protein>
<proteinExistence type="predicted"/>
<dbReference type="GeneID" id="97424132"/>
<gene>
    <name evidence="1" type="ORF">J2X12_002957</name>
</gene>
<name>A0AAW8NDF2_PSEOX</name>
<dbReference type="EMBL" id="JAVDWN010000010">
    <property type="protein sequence ID" value="MDR7164919.1"/>
    <property type="molecule type" value="Genomic_DNA"/>
</dbReference>
<dbReference type="RefSeq" id="WP_310113984.1">
    <property type="nucleotide sequence ID" value="NZ_JAVDTN010000017.1"/>
</dbReference>
<comment type="caution">
    <text evidence="1">The sequence shown here is derived from an EMBL/GenBank/DDBJ whole genome shotgun (WGS) entry which is preliminary data.</text>
</comment>
<sequence length="415" mass="44325">MTSPDHLTVRSPEDILGFIPHSLGYWPAQSLVAMTLQGTRLGATLRLDLPGREVLAAPAKFLQAVRRYLAADKEADGTLLAFFTSNGSASSPSPYDGLLAGLDSMLEDAGMPVREAWYVGDDFWREAWCLDVSCCPLPGRPVQQIRDSTLNTEMVYRGSSVGPQPEEQAPALPVSSLYLAAVREAETAWSAQLDLRRASRQQFDSVLRLWLDLLDRPLKEAWLPEADRDGFLRASLLVPAYRDAVLMMAAAGTQAARAGAGQLGLFRDECLLAPVAPQAFPGTGACADGLQGAAAETGPPKEGPPGAGIPGYGDVLMGVAPAVPDWERLNALDLAFGQLAAAGGRAAAASFTGRGWIAWCRGRGSYSAAYLRQALDAEPGYRLAELLLELVRRGTLCGWAARKEAAWQKFGPDAA</sequence>
<dbReference type="InterPro" id="IPR025447">
    <property type="entry name" value="DUF4192"/>
</dbReference>
<dbReference type="Pfam" id="PF13830">
    <property type="entry name" value="DUF4192"/>
    <property type="match status" value="1"/>
</dbReference>
<organism evidence="1 2">
    <name type="scientific">Pseudarthrobacter oxydans</name>
    <name type="common">Arthrobacter oxydans</name>
    <dbReference type="NCBI Taxonomy" id="1671"/>
    <lineage>
        <taxon>Bacteria</taxon>
        <taxon>Bacillati</taxon>
        <taxon>Actinomycetota</taxon>
        <taxon>Actinomycetes</taxon>
        <taxon>Micrococcales</taxon>
        <taxon>Micrococcaceae</taxon>
        <taxon>Pseudarthrobacter</taxon>
    </lineage>
</organism>
<evidence type="ECO:0008006" key="3">
    <source>
        <dbReference type="Google" id="ProtNLM"/>
    </source>
</evidence>
<dbReference type="Proteomes" id="UP001262032">
    <property type="component" value="Unassembled WGS sequence"/>
</dbReference>
<accession>A0AAW8NDF2</accession>
<dbReference type="AlphaFoldDB" id="A0AAW8NDF2"/>
<evidence type="ECO:0000313" key="1">
    <source>
        <dbReference type="EMBL" id="MDR7164919.1"/>
    </source>
</evidence>
<reference evidence="1" key="1">
    <citation type="submission" date="2023-07" db="EMBL/GenBank/DDBJ databases">
        <title>Sorghum-associated microbial communities from plants grown in Nebraska, USA.</title>
        <authorList>
            <person name="Schachtman D."/>
        </authorList>
    </citation>
    <scope>NUCLEOTIDE SEQUENCE</scope>
    <source>
        <strain evidence="1">BE261</strain>
    </source>
</reference>